<dbReference type="Gene3D" id="3.20.20.140">
    <property type="entry name" value="Metal-dependent hydrolases"/>
    <property type="match status" value="1"/>
</dbReference>
<dbReference type="InterPro" id="IPR006680">
    <property type="entry name" value="Amidohydro-rel"/>
</dbReference>
<sequence length="456" mass="48892">MQGLGLRGRTLLASGFHAPERGDIDALHEVLIAIGEDGVIRTVTRPGEEDYERALATARETGVLSTLPDGMLLLPGFVDLHVHAPQYPQLGRALDVPLEVWLHKYTFPLEARYADAAFARRVYRRLVADLLATGTTTALYFATVHVEATRILADICLEEGQRALVGKVAMDDPQSCPDYYRDASPEAAIAGTWEVIDHIRSHPANRDGRVRPVVTPRFIPSCTNATLQGLGELARDCGCHVQTHCSESDWAHGYVLARHGMTDAASLDRFGLLGAGSVLAHSNFLTADDMDLLAARQAAVAHCPVSNAYFAGAVFPLRAALEKGVRVGLGTDISGGPISSILDAMRAAVMVSRMLESGVDPALPPRQRSAMVDARIDFREAFHLATAGGGDALNLPVGRFAPGCHFDALAIDPAAEDGTIRLWDVEANDEMLLETILYTASKPNIAGVWVGGAHVA</sequence>
<evidence type="ECO:0000256" key="7">
    <source>
        <dbReference type="NCBIfam" id="TIGR02967"/>
    </source>
</evidence>
<dbReference type="Pfam" id="PF01979">
    <property type="entry name" value="Amidohydro_1"/>
    <property type="match status" value="1"/>
</dbReference>
<keyword evidence="8" id="KW-0853">WD repeat</keyword>
<evidence type="ECO:0000259" key="10">
    <source>
        <dbReference type="Pfam" id="PF01979"/>
    </source>
</evidence>
<organism evidence="11 12">
    <name type="scientific">Mesorhizobium australicum</name>
    <dbReference type="NCBI Taxonomy" id="536018"/>
    <lineage>
        <taxon>Bacteria</taxon>
        <taxon>Pseudomonadati</taxon>
        <taxon>Pseudomonadota</taxon>
        <taxon>Alphaproteobacteria</taxon>
        <taxon>Hyphomicrobiales</taxon>
        <taxon>Phyllobacteriaceae</taxon>
        <taxon>Mesorhizobium</taxon>
    </lineage>
</organism>
<dbReference type="Proteomes" id="UP000193083">
    <property type="component" value="Unassembled WGS sequence"/>
</dbReference>
<evidence type="ECO:0000256" key="6">
    <source>
        <dbReference type="ARBA" id="ARBA00022833"/>
    </source>
</evidence>
<dbReference type="AlphaFoldDB" id="A0A1X7PPF6"/>
<comment type="catalytic activity">
    <reaction evidence="9">
        <text>guanine + H2O + H(+) = xanthine + NH4(+)</text>
        <dbReference type="Rhea" id="RHEA:14665"/>
        <dbReference type="ChEBI" id="CHEBI:15377"/>
        <dbReference type="ChEBI" id="CHEBI:15378"/>
        <dbReference type="ChEBI" id="CHEBI:16235"/>
        <dbReference type="ChEBI" id="CHEBI:17712"/>
        <dbReference type="ChEBI" id="CHEBI:28938"/>
        <dbReference type="EC" id="3.5.4.3"/>
    </reaction>
</comment>
<evidence type="ECO:0000256" key="5">
    <source>
        <dbReference type="ARBA" id="ARBA00022801"/>
    </source>
</evidence>
<feature type="domain" description="Amidohydrolase-related" evidence="10">
    <location>
        <begin position="73"/>
        <end position="452"/>
    </location>
</feature>
<evidence type="ECO:0000256" key="3">
    <source>
        <dbReference type="ARBA" id="ARBA00012781"/>
    </source>
</evidence>
<dbReference type="SUPFAM" id="SSF51556">
    <property type="entry name" value="Metallo-dependent hydrolases"/>
    <property type="match status" value="1"/>
</dbReference>
<protein>
    <recommendedName>
        <fullName evidence="3 7">Guanine deaminase</fullName>
        <shortName evidence="9">Guanase</shortName>
        <ecNumber evidence="3 7">3.5.4.3</ecNumber>
    </recommendedName>
    <alternativeName>
        <fullName evidence="9">Guanine aminohydrolase</fullName>
    </alternativeName>
</protein>
<comment type="function">
    <text evidence="9">Catalyzes the hydrolytic deamination of guanine, producing xanthine and ammonia.</text>
</comment>
<comment type="cofactor">
    <cofactor evidence="9">
        <name>Zn(2+)</name>
        <dbReference type="ChEBI" id="CHEBI:29105"/>
    </cofactor>
    <text evidence="9">Binds 1 zinc ion per subunit.</text>
</comment>
<dbReference type="Gene3D" id="2.30.40.10">
    <property type="entry name" value="Urease, subunit C, domain 1"/>
    <property type="match status" value="1"/>
</dbReference>
<dbReference type="EMBL" id="FXBL01000004">
    <property type="protein sequence ID" value="SMH53597.1"/>
    <property type="molecule type" value="Genomic_DNA"/>
</dbReference>
<dbReference type="GO" id="GO:0006147">
    <property type="term" value="P:guanine catabolic process"/>
    <property type="evidence" value="ECO:0007669"/>
    <property type="project" value="UniProtKB-UniRule"/>
</dbReference>
<gene>
    <name evidence="11" type="ORF">SAMN02982922_4884</name>
</gene>
<dbReference type="NCBIfam" id="TIGR02967">
    <property type="entry name" value="guan_deamin"/>
    <property type="match status" value="1"/>
</dbReference>
<comment type="similarity">
    <text evidence="2 9">Belongs to the metallo-dependent hydrolases superfamily. ATZ/TRZ family.</text>
</comment>
<keyword evidence="4 9" id="KW-0479">Metal-binding</keyword>
<dbReference type="GO" id="GO:0008270">
    <property type="term" value="F:zinc ion binding"/>
    <property type="evidence" value="ECO:0007669"/>
    <property type="project" value="UniProtKB-UniRule"/>
</dbReference>
<evidence type="ECO:0000256" key="1">
    <source>
        <dbReference type="ARBA" id="ARBA00004984"/>
    </source>
</evidence>
<dbReference type="OrthoDB" id="9787621at2"/>
<dbReference type="InterPro" id="IPR014311">
    <property type="entry name" value="Guanine_deaminase"/>
</dbReference>
<feature type="repeat" description="WD" evidence="8">
    <location>
        <begin position="414"/>
        <end position="433"/>
    </location>
</feature>
<evidence type="ECO:0000313" key="11">
    <source>
        <dbReference type="EMBL" id="SMH53597.1"/>
    </source>
</evidence>
<dbReference type="InterPro" id="IPR051607">
    <property type="entry name" value="Metallo-dep_hydrolases"/>
</dbReference>
<dbReference type="UniPathway" id="UPA00603">
    <property type="reaction ID" value="UER00660"/>
</dbReference>
<evidence type="ECO:0000256" key="4">
    <source>
        <dbReference type="ARBA" id="ARBA00022723"/>
    </source>
</evidence>
<evidence type="ECO:0000256" key="9">
    <source>
        <dbReference type="RuleBase" id="RU366009"/>
    </source>
</evidence>
<dbReference type="GO" id="GO:0005829">
    <property type="term" value="C:cytosol"/>
    <property type="evidence" value="ECO:0007669"/>
    <property type="project" value="TreeGrafter"/>
</dbReference>
<keyword evidence="6 9" id="KW-0862">Zinc</keyword>
<accession>A0A1X7PPF6</accession>
<evidence type="ECO:0000256" key="8">
    <source>
        <dbReference type="PROSITE-ProRule" id="PRU00221"/>
    </source>
</evidence>
<comment type="pathway">
    <text evidence="1 9">Purine metabolism; guanine degradation; xanthine from guanine: step 1/1.</text>
</comment>
<dbReference type="PANTHER" id="PTHR11271:SF6">
    <property type="entry name" value="GUANINE DEAMINASE"/>
    <property type="match status" value="1"/>
</dbReference>
<keyword evidence="5 9" id="KW-0378">Hydrolase</keyword>
<proteinExistence type="inferred from homology"/>
<dbReference type="PROSITE" id="PS50082">
    <property type="entry name" value="WD_REPEATS_2"/>
    <property type="match status" value="1"/>
</dbReference>
<dbReference type="InterPro" id="IPR011059">
    <property type="entry name" value="Metal-dep_hydrolase_composite"/>
</dbReference>
<dbReference type="EC" id="3.5.4.3" evidence="3 7"/>
<dbReference type="GO" id="GO:0008892">
    <property type="term" value="F:guanine deaminase activity"/>
    <property type="evidence" value="ECO:0007669"/>
    <property type="project" value="UniProtKB-UniRule"/>
</dbReference>
<evidence type="ECO:0000256" key="2">
    <source>
        <dbReference type="ARBA" id="ARBA00006745"/>
    </source>
</evidence>
<dbReference type="PANTHER" id="PTHR11271">
    <property type="entry name" value="GUANINE DEAMINASE"/>
    <property type="match status" value="1"/>
</dbReference>
<reference evidence="11 12" key="1">
    <citation type="submission" date="2017-04" db="EMBL/GenBank/DDBJ databases">
        <authorList>
            <person name="Afonso C.L."/>
            <person name="Miller P.J."/>
            <person name="Scott M.A."/>
            <person name="Spackman E."/>
            <person name="Goraichik I."/>
            <person name="Dimitrov K.M."/>
            <person name="Suarez D.L."/>
            <person name="Swayne D.E."/>
        </authorList>
    </citation>
    <scope>NUCLEOTIDE SEQUENCE [LARGE SCALE GENOMIC DNA]</scope>
    <source>
        <strain evidence="11 12">B5P</strain>
    </source>
</reference>
<dbReference type="RefSeq" id="WP_085466531.1">
    <property type="nucleotide sequence ID" value="NZ_FXBL01000004.1"/>
</dbReference>
<evidence type="ECO:0000313" key="12">
    <source>
        <dbReference type="Proteomes" id="UP000193083"/>
    </source>
</evidence>
<keyword evidence="12" id="KW-1185">Reference proteome</keyword>
<dbReference type="InterPro" id="IPR032466">
    <property type="entry name" value="Metal_Hydrolase"/>
</dbReference>
<name>A0A1X7PPF6_9HYPH</name>
<dbReference type="InterPro" id="IPR001680">
    <property type="entry name" value="WD40_rpt"/>
</dbReference>